<proteinExistence type="predicted"/>
<keyword evidence="3" id="KW-1185">Reference proteome</keyword>
<feature type="compositionally biased region" description="Basic and acidic residues" evidence="1">
    <location>
        <begin position="295"/>
        <end position="304"/>
    </location>
</feature>
<feature type="region of interest" description="Disordered" evidence="1">
    <location>
        <begin position="275"/>
        <end position="311"/>
    </location>
</feature>
<sequence>MSSRLIVSSTSSALPADNITTTHNLDPTATDFQPGFMLPVPFCPAPGRISTNIRMLPLHDRQALLYSAPIPIYIGNCLLATISSALLLAVSRHAQPFITYGYIALAPDTDSVGVTTLLNHLLAVTNDSAQMSQLDNIDFMTSLAVCQASYRLGMGKLTKHVFYRLEQYLLHHLPSGPEIDAVWWFRASHPKLYHVMLRSVATKLREGSVANECVFRAFCSERYELDMAIQEKIEELDGEETKDARRKVEADKRKKEGETRRAMVKLFLFAEQQQEEERRQMEMDEEQDAYQSEGKGQEVQERGVDGGTVVTEHSTYATSTMGIAW</sequence>
<dbReference type="AlphaFoldDB" id="A0A9P4WDB3"/>
<name>A0A9P4WDB3_CURKU</name>
<gene>
    <name evidence="2" type="ORF">E8E13_008702</name>
</gene>
<evidence type="ECO:0000313" key="2">
    <source>
        <dbReference type="EMBL" id="KAF3006682.1"/>
    </source>
</evidence>
<evidence type="ECO:0000256" key="1">
    <source>
        <dbReference type="SAM" id="MobiDB-lite"/>
    </source>
</evidence>
<accession>A0A9P4WDB3</accession>
<reference evidence="2" key="1">
    <citation type="submission" date="2019-04" db="EMBL/GenBank/DDBJ databases">
        <title>Sequencing of skin fungus with MAO and IRED activity.</title>
        <authorList>
            <person name="Marsaioli A.J."/>
            <person name="Bonatto J.M.C."/>
            <person name="Reis Junior O."/>
        </authorList>
    </citation>
    <scope>NUCLEOTIDE SEQUENCE</scope>
    <source>
        <strain evidence="2">30M1</strain>
    </source>
</reference>
<dbReference type="OrthoDB" id="3778501at2759"/>
<comment type="caution">
    <text evidence="2">The sequence shown here is derived from an EMBL/GenBank/DDBJ whole genome shotgun (WGS) entry which is preliminary data.</text>
</comment>
<dbReference type="EMBL" id="SWKU01000005">
    <property type="protein sequence ID" value="KAF3006682.1"/>
    <property type="molecule type" value="Genomic_DNA"/>
</dbReference>
<organism evidence="2 3">
    <name type="scientific">Curvularia kusanoi</name>
    <name type="common">Cochliobolus kusanoi</name>
    <dbReference type="NCBI Taxonomy" id="90978"/>
    <lineage>
        <taxon>Eukaryota</taxon>
        <taxon>Fungi</taxon>
        <taxon>Dikarya</taxon>
        <taxon>Ascomycota</taxon>
        <taxon>Pezizomycotina</taxon>
        <taxon>Dothideomycetes</taxon>
        <taxon>Pleosporomycetidae</taxon>
        <taxon>Pleosporales</taxon>
        <taxon>Pleosporineae</taxon>
        <taxon>Pleosporaceae</taxon>
        <taxon>Curvularia</taxon>
    </lineage>
</organism>
<evidence type="ECO:0000313" key="3">
    <source>
        <dbReference type="Proteomes" id="UP000801428"/>
    </source>
</evidence>
<protein>
    <submittedName>
        <fullName evidence="2">Uncharacterized protein</fullName>
    </submittedName>
</protein>
<dbReference type="Proteomes" id="UP000801428">
    <property type="component" value="Unassembled WGS sequence"/>
</dbReference>